<feature type="compositionally biased region" description="Basic and acidic residues" evidence="1">
    <location>
        <begin position="1"/>
        <end position="16"/>
    </location>
</feature>
<sequence>MGGRDDKKDERAHDPGQGRAGQQQERPHRRPQQHGAPHAAAAAPRRRSAAASLSDAAAGAARPAFTSTCSSRRRRPHSCLQQTPDLRRRDGRGKRLRRLPILPPPAASHCVYPSCFAGNKTP</sequence>
<proteinExistence type="predicted"/>
<feature type="compositionally biased region" description="Low complexity" evidence="1">
    <location>
        <begin position="33"/>
        <end position="64"/>
    </location>
</feature>
<reference evidence="2 3" key="1">
    <citation type="submission" date="2019-05" db="EMBL/GenBank/DDBJ databases">
        <title>Another draft genome of Portunus trituberculatus and its Hox gene families provides insights of decapod evolution.</title>
        <authorList>
            <person name="Jeong J.-H."/>
            <person name="Song I."/>
            <person name="Kim S."/>
            <person name="Choi T."/>
            <person name="Kim D."/>
            <person name="Ryu S."/>
            <person name="Kim W."/>
        </authorList>
    </citation>
    <scope>NUCLEOTIDE SEQUENCE [LARGE SCALE GENOMIC DNA]</scope>
    <source>
        <tissue evidence="2">Muscle</tissue>
    </source>
</reference>
<organism evidence="2 3">
    <name type="scientific">Portunus trituberculatus</name>
    <name type="common">Swimming crab</name>
    <name type="synonym">Neptunus trituberculatus</name>
    <dbReference type="NCBI Taxonomy" id="210409"/>
    <lineage>
        <taxon>Eukaryota</taxon>
        <taxon>Metazoa</taxon>
        <taxon>Ecdysozoa</taxon>
        <taxon>Arthropoda</taxon>
        <taxon>Crustacea</taxon>
        <taxon>Multicrustacea</taxon>
        <taxon>Malacostraca</taxon>
        <taxon>Eumalacostraca</taxon>
        <taxon>Eucarida</taxon>
        <taxon>Decapoda</taxon>
        <taxon>Pleocyemata</taxon>
        <taxon>Brachyura</taxon>
        <taxon>Eubrachyura</taxon>
        <taxon>Portunoidea</taxon>
        <taxon>Portunidae</taxon>
        <taxon>Portuninae</taxon>
        <taxon>Portunus</taxon>
    </lineage>
</organism>
<evidence type="ECO:0000256" key="1">
    <source>
        <dbReference type="SAM" id="MobiDB-lite"/>
    </source>
</evidence>
<protein>
    <submittedName>
        <fullName evidence="2">Uncharacterized protein</fullName>
    </submittedName>
</protein>
<feature type="compositionally biased region" description="Basic residues" evidence="1">
    <location>
        <begin position="89"/>
        <end position="98"/>
    </location>
</feature>
<gene>
    <name evidence="2" type="ORF">E2C01_002273</name>
</gene>
<name>A0A5B7CKK7_PORTR</name>
<dbReference type="Proteomes" id="UP000324222">
    <property type="component" value="Unassembled WGS sequence"/>
</dbReference>
<dbReference type="EMBL" id="VSRR010000078">
    <property type="protein sequence ID" value="MPC09658.1"/>
    <property type="molecule type" value="Genomic_DNA"/>
</dbReference>
<evidence type="ECO:0000313" key="2">
    <source>
        <dbReference type="EMBL" id="MPC09658.1"/>
    </source>
</evidence>
<comment type="caution">
    <text evidence="2">The sequence shown here is derived from an EMBL/GenBank/DDBJ whole genome shotgun (WGS) entry which is preliminary data.</text>
</comment>
<accession>A0A5B7CKK7</accession>
<feature type="region of interest" description="Disordered" evidence="1">
    <location>
        <begin position="1"/>
        <end position="101"/>
    </location>
</feature>
<dbReference type="AlphaFoldDB" id="A0A5B7CKK7"/>
<evidence type="ECO:0000313" key="3">
    <source>
        <dbReference type="Proteomes" id="UP000324222"/>
    </source>
</evidence>
<keyword evidence="3" id="KW-1185">Reference proteome</keyword>